<organism evidence="3 4">
    <name type="scientific">Nesterenkonia aerolata</name>
    <dbReference type="NCBI Taxonomy" id="3074079"/>
    <lineage>
        <taxon>Bacteria</taxon>
        <taxon>Bacillati</taxon>
        <taxon>Actinomycetota</taxon>
        <taxon>Actinomycetes</taxon>
        <taxon>Micrococcales</taxon>
        <taxon>Micrococcaceae</taxon>
        <taxon>Nesterenkonia</taxon>
    </lineage>
</organism>
<reference evidence="3 4" key="1">
    <citation type="submission" date="2023-09" db="EMBL/GenBank/DDBJ databases">
        <title>Description of three actinobacteria isolated from air of manufacturing shop in a pharmaceutical factory.</title>
        <authorList>
            <person name="Zhang D.-F."/>
        </authorList>
    </citation>
    <scope>NUCLEOTIDE SEQUENCE [LARGE SCALE GENOMIC DNA]</scope>
    <source>
        <strain evidence="3 4">LY-0111</strain>
    </source>
</reference>
<proteinExistence type="inferred from homology"/>
<dbReference type="PANTHER" id="PTHR31223">
    <property type="entry name" value="LOG FAMILY PROTEIN YJL055W"/>
    <property type="match status" value="1"/>
</dbReference>
<dbReference type="Gene3D" id="3.40.50.450">
    <property type="match status" value="1"/>
</dbReference>
<keyword evidence="2" id="KW-0378">Hydrolase</keyword>
<keyword evidence="2" id="KW-0203">Cytokinin biosynthesis</keyword>
<comment type="catalytic activity">
    <reaction evidence="2">
        <text>9-ribosyl-trans-zeatin 5'-phosphate + H2O = trans-zeatin + D-ribose 5-phosphate</text>
        <dbReference type="Rhea" id="RHEA:48564"/>
        <dbReference type="ChEBI" id="CHEBI:15377"/>
        <dbReference type="ChEBI" id="CHEBI:16522"/>
        <dbReference type="ChEBI" id="CHEBI:78346"/>
        <dbReference type="ChEBI" id="CHEBI:87947"/>
        <dbReference type="EC" id="3.2.2.n1"/>
    </reaction>
</comment>
<protein>
    <recommendedName>
        <fullName evidence="2">Cytokinin riboside 5'-monophosphate phosphoribohydrolase</fullName>
        <ecNumber evidence="2">3.2.2.n1</ecNumber>
    </recommendedName>
</protein>
<evidence type="ECO:0000256" key="1">
    <source>
        <dbReference type="ARBA" id="ARBA00006763"/>
    </source>
</evidence>
<dbReference type="EMBL" id="JAVKGR010000001">
    <property type="protein sequence ID" value="MDR8018049.1"/>
    <property type="molecule type" value="Genomic_DNA"/>
</dbReference>
<gene>
    <name evidence="3" type="ORF">RIL96_00515</name>
</gene>
<dbReference type="SUPFAM" id="SSF102405">
    <property type="entry name" value="MCP/YpsA-like"/>
    <property type="match status" value="1"/>
</dbReference>
<dbReference type="PANTHER" id="PTHR31223:SF70">
    <property type="entry name" value="LOG FAMILY PROTEIN YJL055W"/>
    <property type="match status" value="1"/>
</dbReference>
<evidence type="ECO:0000256" key="2">
    <source>
        <dbReference type="RuleBase" id="RU363015"/>
    </source>
</evidence>
<dbReference type="NCBIfam" id="TIGR00730">
    <property type="entry name" value="Rossman fold protein, TIGR00730 family"/>
    <property type="match status" value="1"/>
</dbReference>
<dbReference type="InterPro" id="IPR031100">
    <property type="entry name" value="LOG_fam"/>
</dbReference>
<evidence type="ECO:0000313" key="3">
    <source>
        <dbReference type="EMBL" id="MDR8018049.1"/>
    </source>
</evidence>
<accession>A0ABU2DNH7</accession>
<dbReference type="Pfam" id="PF03641">
    <property type="entry name" value="Lysine_decarbox"/>
    <property type="match status" value="1"/>
</dbReference>
<sequence>MRPRLTVFTGSRFGADPQYADAAAALGHRLAQRGVGLVYGGGHVGLMGVVADAAVAAGGEVIGVIPEHMVEEEDGHDRITRLEIVNDMHARKTRMAELGDAFLAMPGGIGTLEELLEIWAWRHLGLHQGQFGVYDVGDFWQPLLQMAQHMVETGFLSEAAHQVLHVFTTPDDVIDGLLSRR</sequence>
<comment type="similarity">
    <text evidence="1 2">Belongs to the LOG family.</text>
</comment>
<dbReference type="RefSeq" id="WP_310547041.1">
    <property type="nucleotide sequence ID" value="NZ_JAVKGR010000001.1"/>
</dbReference>
<evidence type="ECO:0000313" key="4">
    <source>
        <dbReference type="Proteomes" id="UP001251870"/>
    </source>
</evidence>
<comment type="caution">
    <text evidence="3">The sequence shown here is derived from an EMBL/GenBank/DDBJ whole genome shotgun (WGS) entry which is preliminary data.</text>
</comment>
<dbReference type="InterPro" id="IPR005269">
    <property type="entry name" value="LOG"/>
</dbReference>
<dbReference type="Proteomes" id="UP001251870">
    <property type="component" value="Unassembled WGS sequence"/>
</dbReference>
<name>A0ABU2DNH7_9MICC</name>
<keyword evidence="4" id="KW-1185">Reference proteome</keyword>
<dbReference type="EC" id="3.2.2.n1" evidence="2"/>
<comment type="catalytic activity">
    <reaction evidence="2">
        <text>N(6)-(dimethylallyl)adenosine 5'-phosphate + H2O = N(6)-dimethylallyladenine + D-ribose 5-phosphate</text>
        <dbReference type="Rhea" id="RHEA:48560"/>
        <dbReference type="ChEBI" id="CHEBI:15377"/>
        <dbReference type="ChEBI" id="CHEBI:17660"/>
        <dbReference type="ChEBI" id="CHEBI:57526"/>
        <dbReference type="ChEBI" id="CHEBI:78346"/>
        <dbReference type="EC" id="3.2.2.n1"/>
    </reaction>
</comment>